<dbReference type="eggNOG" id="COG4258">
    <property type="taxonomic scope" value="Bacteria"/>
</dbReference>
<accession>H8KZR8</accession>
<evidence type="ECO:0000256" key="1">
    <source>
        <dbReference type="SAM" id="Phobius"/>
    </source>
</evidence>
<evidence type="ECO:0000313" key="3">
    <source>
        <dbReference type="Proteomes" id="UP000005234"/>
    </source>
</evidence>
<feature type="transmembrane region" description="Helical" evidence="1">
    <location>
        <begin position="709"/>
        <end position="730"/>
    </location>
</feature>
<dbReference type="HOGENOM" id="CLU_017576_1_0_6"/>
<name>H8KZR8_FRAAD</name>
<feature type="transmembrane region" description="Helical" evidence="1">
    <location>
        <begin position="353"/>
        <end position="375"/>
    </location>
</feature>
<keyword evidence="1" id="KW-0812">Transmembrane</keyword>
<keyword evidence="1" id="KW-0472">Membrane</keyword>
<dbReference type="EMBL" id="CP003350">
    <property type="protein sequence ID" value="AFC84579.1"/>
    <property type="molecule type" value="Genomic_DNA"/>
</dbReference>
<feature type="transmembrane region" description="Helical" evidence="1">
    <location>
        <begin position="678"/>
        <end position="697"/>
    </location>
</feature>
<dbReference type="GO" id="GO:0005886">
    <property type="term" value="C:plasma membrane"/>
    <property type="evidence" value="ECO:0007669"/>
    <property type="project" value="TreeGrafter"/>
</dbReference>
<keyword evidence="3" id="KW-1185">Reference proteome</keyword>
<sequence>MLAAWLLTLLLGAWLLLGRLHTSGDLRGFMPPAVTPAQHIVMDQLGDGPGSRLLMLAISGVPEHRAAALSKGLARRLEADPACAKVMNGTPDLMATAGNLLPYRYLLLPAEQGVDRLAGPALRRQLEDRVDELDSPASSLIEPWLARDPTLAVAALAERWAPSRSPSSVDGVWMSSRHEALLVVQTRAGGFDPAAQLALITGIRHAFAGLPGAAEAHLDISGPGYFSVVASQQTRHQADWMGLCSGIGFALLLLLAYRRWSPLLLAVLPMASGALAGLWVLSIWFESVHGITLAFGITLLGVAQEYPLRLLSHRRPGESGWLTVRRIWPLLLTAILSAAIAYTALYASRVQGLMQLAVFTVTALLVAGACTRWLLPALLPPVSLDAASTPGLATLRRWLDRLPRPRWLAGLIAGASLLVLALAPGPFWQNDLSALTPIAPALLQKDAWLRHELGVADVRYLLVIPGPDEQEVLRRSEAMEAPLQALQAKGGLTGLTLPSYYLPSEASQLRRQQALPDAPTLSASLRVAVRDLPFKPGLFQPFLEDVARARTLPLLDAQRMEGSPPGQPLAALLLHSHGQWLGLATVAGVDDPQAVRQQLQNLPGRPYLLDLKATTESLVSSYRHRMLLALALAGVLLTVTVLVSLRSWRRARQILWPMSLATLLVLAVERGAGLPLSLFHLIALVLAAGLGLHYALFFEQDSEDPAERLRILHATVVCVISALLVFGLLALSSIPVLRAIGLTVGLGVAFHFTLSALLAPRRKGLESES</sequence>
<dbReference type="RefSeq" id="WP_014401585.1">
    <property type="nucleotide sequence ID" value="NC_017033.1"/>
</dbReference>
<feature type="transmembrane region" description="Helical" evidence="1">
    <location>
        <begin position="328"/>
        <end position="347"/>
    </location>
</feature>
<feature type="transmembrane region" description="Helical" evidence="1">
    <location>
        <begin position="240"/>
        <end position="257"/>
    </location>
</feature>
<feature type="transmembrane region" description="Helical" evidence="1">
    <location>
        <begin position="736"/>
        <end position="759"/>
    </location>
</feature>
<feature type="transmembrane region" description="Helical" evidence="1">
    <location>
        <begin position="626"/>
        <end position="645"/>
    </location>
</feature>
<dbReference type="STRING" id="767434.Fraau_0079"/>
<dbReference type="PANTHER" id="PTHR33406:SF13">
    <property type="entry name" value="MEMBRANE PROTEIN YDFJ"/>
    <property type="match status" value="1"/>
</dbReference>
<dbReference type="PANTHER" id="PTHR33406">
    <property type="entry name" value="MEMBRANE PROTEIN MJ1562-RELATED"/>
    <property type="match status" value="1"/>
</dbReference>
<protein>
    <submittedName>
        <fullName evidence="2">Putative exporter</fullName>
    </submittedName>
</protein>
<evidence type="ECO:0000313" key="2">
    <source>
        <dbReference type="EMBL" id="AFC84579.1"/>
    </source>
</evidence>
<gene>
    <name evidence="2" type="ordered locus">Fraau_0079</name>
</gene>
<dbReference type="SUPFAM" id="SSF82866">
    <property type="entry name" value="Multidrug efflux transporter AcrB transmembrane domain"/>
    <property type="match status" value="2"/>
</dbReference>
<dbReference type="Gene3D" id="1.20.1640.10">
    <property type="entry name" value="Multidrug efflux transporter AcrB transmembrane domain"/>
    <property type="match status" value="2"/>
</dbReference>
<feature type="transmembrane region" description="Helical" evidence="1">
    <location>
        <begin position="264"/>
        <end position="285"/>
    </location>
</feature>
<keyword evidence="1" id="KW-1133">Transmembrane helix</keyword>
<dbReference type="InterPro" id="IPR050545">
    <property type="entry name" value="Mycobact_MmpL"/>
</dbReference>
<proteinExistence type="predicted"/>
<reference evidence="2" key="1">
    <citation type="submission" date="2012-02" db="EMBL/GenBank/DDBJ databases">
        <title>The complete genome of Frateuria aurantia DSM 6220.</title>
        <authorList>
            <consortium name="US DOE Joint Genome Institute (JGI-PGF)"/>
            <person name="Lucas S."/>
            <person name="Copeland A."/>
            <person name="Lapidus A."/>
            <person name="Glavina del Rio T."/>
            <person name="Dalin E."/>
            <person name="Tice H."/>
            <person name="Bruce D."/>
            <person name="Goodwin L."/>
            <person name="Pitluck S."/>
            <person name="Peters L."/>
            <person name="Ovchinnikova G."/>
            <person name="Teshima H."/>
            <person name="Kyrpides N."/>
            <person name="Mavromatis K."/>
            <person name="Ivanova N."/>
            <person name="Brettin T."/>
            <person name="Detter J.C."/>
            <person name="Han C."/>
            <person name="Larimer F."/>
            <person name="Land M."/>
            <person name="Hauser L."/>
            <person name="Markowitz V."/>
            <person name="Cheng J.-F."/>
            <person name="Hugenholtz P."/>
            <person name="Woyke T."/>
            <person name="Wu D."/>
            <person name="Brambilla E."/>
            <person name="Klenk H.-P."/>
            <person name="Eisen J.A."/>
        </authorList>
    </citation>
    <scope>NUCLEOTIDE SEQUENCE</scope>
    <source>
        <strain evidence="2">DSM 6220</strain>
    </source>
</reference>
<dbReference type="AlphaFoldDB" id="H8KZR8"/>
<feature type="transmembrane region" description="Helical" evidence="1">
    <location>
        <begin position="407"/>
        <end position="428"/>
    </location>
</feature>
<dbReference type="Proteomes" id="UP000005234">
    <property type="component" value="Chromosome"/>
</dbReference>
<dbReference type="KEGG" id="fau:Fraau_0079"/>
<organism evidence="2 3">
    <name type="scientific">Frateuria aurantia (strain ATCC 33424 / DSM 6220 / KCTC 2777 / LMG 1558 / NBRC 3245 / NCIMB 13370)</name>
    <name type="common">Acetobacter aurantius</name>
    <dbReference type="NCBI Taxonomy" id="767434"/>
    <lineage>
        <taxon>Bacteria</taxon>
        <taxon>Pseudomonadati</taxon>
        <taxon>Pseudomonadota</taxon>
        <taxon>Gammaproteobacteria</taxon>
        <taxon>Lysobacterales</taxon>
        <taxon>Rhodanobacteraceae</taxon>
        <taxon>Frateuria</taxon>
    </lineage>
</organism>